<keyword evidence="3" id="KW-1185">Reference proteome</keyword>
<keyword evidence="1" id="KW-0472">Membrane</keyword>
<comment type="caution">
    <text evidence="2">The sequence shown here is derived from an EMBL/GenBank/DDBJ whole genome shotgun (WGS) entry which is preliminary data.</text>
</comment>
<evidence type="ECO:0000256" key="1">
    <source>
        <dbReference type="SAM" id="Phobius"/>
    </source>
</evidence>
<feature type="transmembrane region" description="Helical" evidence="1">
    <location>
        <begin position="376"/>
        <end position="402"/>
    </location>
</feature>
<name>A0ABV9VPU2_9ACTN</name>
<feature type="transmembrane region" description="Helical" evidence="1">
    <location>
        <begin position="28"/>
        <end position="47"/>
    </location>
</feature>
<dbReference type="EMBL" id="JBHSIU010000010">
    <property type="protein sequence ID" value="MFC4997684.1"/>
    <property type="molecule type" value="Genomic_DNA"/>
</dbReference>
<evidence type="ECO:0000313" key="2">
    <source>
        <dbReference type="EMBL" id="MFC4997684.1"/>
    </source>
</evidence>
<feature type="transmembrane region" description="Helical" evidence="1">
    <location>
        <begin position="458"/>
        <end position="476"/>
    </location>
</feature>
<dbReference type="Proteomes" id="UP001595912">
    <property type="component" value="Unassembled WGS sequence"/>
</dbReference>
<reference evidence="3" key="1">
    <citation type="journal article" date="2019" name="Int. J. Syst. Evol. Microbiol.">
        <title>The Global Catalogue of Microorganisms (GCM) 10K type strain sequencing project: providing services to taxonomists for standard genome sequencing and annotation.</title>
        <authorList>
            <consortium name="The Broad Institute Genomics Platform"/>
            <consortium name="The Broad Institute Genome Sequencing Center for Infectious Disease"/>
            <person name="Wu L."/>
            <person name="Ma J."/>
        </authorList>
    </citation>
    <scope>NUCLEOTIDE SEQUENCE [LARGE SCALE GENOMIC DNA]</scope>
    <source>
        <strain evidence="3">CGMCC 4.7152</strain>
    </source>
</reference>
<keyword evidence="1" id="KW-0812">Transmembrane</keyword>
<keyword evidence="1" id="KW-1133">Transmembrane helix</keyword>
<sequence>MTLLAPGAEPRTATPGGRMMLALFAGRGAFRATIQLTPLALAVPWGAARFADYAGAVGVSAWTVFVAASGEKAALKLVPRARRLGGAVARVVLRVAAVPVLAAATAFAAATVADRGRVIAAALLWSAALGLLQLAVGLHRVRGRVGTDAVTFAVMTGVLLALSALTFHFAWSPLRQLLLLATAALTASAILLWRLPPGWSIASWPQPRAPDGAEPVPGDRDASPGVMIGPGVRDRSRWAVVGAAAALRGLRGAVDVGRAVGGGEERVPSAVDPNLRPGLDGRDRSRWAVLGAAAALLGSRGAVGAGRAVGDGAEPVPGDRDRSRRTVAGAAAALLGSRGPGSAGRVEGERRYPRHGAIDGEGGVAGKGRRRRVAWLVLRTCALLGLPELLASLCLAVCYLVLGIAGHGAESGPFYVAVTLSGFCGAALIYLFRLRQPETSLRLRGTAGRAGRAKARRILRFAALLCLPGLPLMLVLPPGTLLLALLTGLETPLFALVAYATYLVENTDGRSPRLTAAAAGTGLVVVAVAAVVLVPAAASSGAMAALLLSAGASAISLDVGLGGRGPARRHGGP</sequence>
<feature type="transmembrane region" description="Helical" evidence="1">
    <location>
        <begin position="414"/>
        <end position="432"/>
    </location>
</feature>
<evidence type="ECO:0000313" key="3">
    <source>
        <dbReference type="Proteomes" id="UP001595912"/>
    </source>
</evidence>
<accession>A0ABV9VPU2</accession>
<feature type="transmembrane region" description="Helical" evidence="1">
    <location>
        <begin position="91"/>
        <end position="112"/>
    </location>
</feature>
<organism evidence="2 3">
    <name type="scientific">Dactylosporangium cerinum</name>
    <dbReference type="NCBI Taxonomy" id="1434730"/>
    <lineage>
        <taxon>Bacteria</taxon>
        <taxon>Bacillati</taxon>
        <taxon>Actinomycetota</taxon>
        <taxon>Actinomycetes</taxon>
        <taxon>Micromonosporales</taxon>
        <taxon>Micromonosporaceae</taxon>
        <taxon>Dactylosporangium</taxon>
    </lineage>
</organism>
<feature type="transmembrane region" description="Helical" evidence="1">
    <location>
        <begin position="516"/>
        <end position="536"/>
    </location>
</feature>
<gene>
    <name evidence="2" type="ORF">ACFPIJ_07585</name>
</gene>
<feature type="transmembrane region" description="Helical" evidence="1">
    <location>
        <begin position="53"/>
        <end position="70"/>
    </location>
</feature>
<feature type="transmembrane region" description="Helical" evidence="1">
    <location>
        <begin position="150"/>
        <end position="171"/>
    </location>
</feature>
<evidence type="ECO:0008006" key="4">
    <source>
        <dbReference type="Google" id="ProtNLM"/>
    </source>
</evidence>
<protein>
    <recommendedName>
        <fullName evidence="4">Integral membrane protein</fullName>
    </recommendedName>
</protein>
<proteinExistence type="predicted"/>
<feature type="transmembrane region" description="Helical" evidence="1">
    <location>
        <begin position="177"/>
        <end position="195"/>
    </location>
</feature>
<dbReference type="RefSeq" id="WP_380113913.1">
    <property type="nucleotide sequence ID" value="NZ_JBHSIU010000010.1"/>
</dbReference>
<feature type="transmembrane region" description="Helical" evidence="1">
    <location>
        <begin position="118"/>
        <end position="138"/>
    </location>
</feature>
<feature type="transmembrane region" description="Helical" evidence="1">
    <location>
        <begin position="482"/>
        <end position="504"/>
    </location>
</feature>